<accession>A0A1G8GFR3</accession>
<dbReference type="EMBL" id="FNCN01000027">
    <property type="protein sequence ID" value="SDH93170.1"/>
    <property type="molecule type" value="Genomic_DNA"/>
</dbReference>
<protein>
    <submittedName>
        <fullName evidence="1">Uncharacterized protein</fullName>
    </submittedName>
</protein>
<evidence type="ECO:0000313" key="2">
    <source>
        <dbReference type="Proteomes" id="UP000198923"/>
    </source>
</evidence>
<evidence type="ECO:0000313" key="1">
    <source>
        <dbReference type="EMBL" id="SDH93170.1"/>
    </source>
</evidence>
<gene>
    <name evidence="1" type="ORF">SAMN05421505_12720</name>
</gene>
<proteinExistence type="predicted"/>
<dbReference type="AlphaFoldDB" id="A0A1G8GFR3"/>
<reference evidence="1 2" key="1">
    <citation type="submission" date="2016-10" db="EMBL/GenBank/DDBJ databases">
        <authorList>
            <person name="de Groot N.N."/>
        </authorList>
    </citation>
    <scope>NUCLEOTIDE SEQUENCE [LARGE SCALE GENOMIC DNA]</scope>
    <source>
        <strain evidence="1 2">CPCC 201354</strain>
    </source>
</reference>
<organism evidence="1 2">
    <name type="scientific">Sinosporangium album</name>
    <dbReference type="NCBI Taxonomy" id="504805"/>
    <lineage>
        <taxon>Bacteria</taxon>
        <taxon>Bacillati</taxon>
        <taxon>Actinomycetota</taxon>
        <taxon>Actinomycetes</taxon>
        <taxon>Streptosporangiales</taxon>
        <taxon>Streptosporangiaceae</taxon>
        <taxon>Sinosporangium</taxon>
    </lineage>
</organism>
<keyword evidence="2" id="KW-1185">Reference proteome</keyword>
<dbReference type="Proteomes" id="UP000198923">
    <property type="component" value="Unassembled WGS sequence"/>
</dbReference>
<sequence length="60" mass="6300">MSLLALGSKLTSAFPPAMRAVAIREVRSPITVAGPHRIRTGFLVPPSPTPSMLAYVALLA</sequence>
<name>A0A1G8GFR3_9ACTN</name>